<gene>
    <name evidence="1" type="ORF">CAOG_009978</name>
</gene>
<proteinExistence type="predicted"/>
<dbReference type="EMBL" id="KE346370">
    <property type="protein sequence ID" value="KJE95942.1"/>
    <property type="molecule type" value="Genomic_DNA"/>
</dbReference>
<evidence type="ECO:0000313" key="1">
    <source>
        <dbReference type="EMBL" id="KJE95942.1"/>
    </source>
</evidence>
<dbReference type="Proteomes" id="UP000008743">
    <property type="component" value="Unassembled WGS sequence"/>
</dbReference>
<keyword evidence="2" id="KW-1185">Reference proteome</keyword>
<evidence type="ECO:0000313" key="2">
    <source>
        <dbReference type="Proteomes" id="UP000008743"/>
    </source>
</evidence>
<accession>A0A0D2VWI5</accession>
<reference evidence="2" key="1">
    <citation type="submission" date="2011-02" db="EMBL/GenBank/DDBJ databases">
        <title>The Genome Sequence of Capsaspora owczarzaki ATCC 30864.</title>
        <authorList>
            <person name="Russ C."/>
            <person name="Cuomo C."/>
            <person name="Burger G."/>
            <person name="Gray M.W."/>
            <person name="Holland P.W.H."/>
            <person name="King N."/>
            <person name="Lang F.B.F."/>
            <person name="Roger A.J."/>
            <person name="Ruiz-Trillo I."/>
            <person name="Young S.K."/>
            <person name="Zeng Q."/>
            <person name="Gargeya S."/>
            <person name="Alvarado L."/>
            <person name="Berlin A."/>
            <person name="Chapman S.B."/>
            <person name="Chen Z."/>
            <person name="Freedman E."/>
            <person name="Gellesch M."/>
            <person name="Goldberg J."/>
            <person name="Griggs A."/>
            <person name="Gujja S."/>
            <person name="Heilman E."/>
            <person name="Heiman D."/>
            <person name="Howarth C."/>
            <person name="Mehta T."/>
            <person name="Neiman D."/>
            <person name="Pearson M."/>
            <person name="Roberts A."/>
            <person name="Saif S."/>
            <person name="Shea T."/>
            <person name="Shenoy N."/>
            <person name="Sisk P."/>
            <person name="Stolte C."/>
            <person name="Sykes S."/>
            <person name="White J."/>
            <person name="Yandava C."/>
            <person name="Haas B."/>
            <person name="Nusbaum C."/>
            <person name="Birren B."/>
        </authorList>
    </citation>
    <scope>NUCLEOTIDE SEQUENCE</scope>
    <source>
        <strain evidence="2">ATCC 30864</strain>
    </source>
</reference>
<organism evidence="1 2">
    <name type="scientific">Capsaspora owczarzaki (strain ATCC 30864)</name>
    <dbReference type="NCBI Taxonomy" id="595528"/>
    <lineage>
        <taxon>Eukaryota</taxon>
        <taxon>Filasterea</taxon>
        <taxon>Capsaspora</taxon>
    </lineage>
</organism>
<sequence length="135" mass="15532">MKQYSLQESEIIKSLFNVGTLVTEKANPSLILDELRGTMNLVRDLADRQLPQLPRDDLLVRLLHTKFPPTRDEVSRYCTAYTQLQRDCYTGKVARCALESLEEYHWTIAVPEFDKFEAEDCANRVEDSAGPVFHP</sequence>
<protein>
    <submittedName>
        <fullName evidence="1">Uncharacterized protein</fullName>
    </submittedName>
</protein>
<name>A0A0D2VWI5_CAPO3</name>
<dbReference type="AlphaFoldDB" id="A0A0D2VWI5"/>
<dbReference type="InParanoid" id="A0A0D2VWI5"/>